<accession>A0A484B1A9</accession>
<dbReference type="InterPro" id="IPR027417">
    <property type="entry name" value="P-loop_NTPase"/>
</dbReference>
<dbReference type="Gene3D" id="3.40.50.300">
    <property type="entry name" value="P-loop containing nucleotide triphosphate hydrolases"/>
    <property type="match status" value="1"/>
</dbReference>
<dbReference type="AlphaFoldDB" id="A0A484B1A9"/>
<keyword evidence="3" id="KW-1185">Reference proteome</keyword>
<feature type="compositionally biased region" description="Polar residues" evidence="1">
    <location>
        <begin position="422"/>
        <end position="442"/>
    </location>
</feature>
<feature type="region of interest" description="Disordered" evidence="1">
    <location>
        <begin position="755"/>
        <end position="818"/>
    </location>
</feature>
<feature type="compositionally biased region" description="Low complexity" evidence="1">
    <location>
        <begin position="391"/>
        <end position="402"/>
    </location>
</feature>
<protein>
    <submittedName>
        <fullName evidence="2">Uncharacterized protein</fullName>
    </submittedName>
</protein>
<sequence>MFNVNTVIQTQQTAPGTSSLNNTAIENSSGERHSQFHDQTLVQKFCRATHLGKLIEGTVNSFLCNYRRTRKPEEALAPLVLRLDFHYAELVNCAPQLLHLAVEEPLQFAEAVKYSVYGQVRDLLKSNANSNESSLKAIDIAQLHTQWRLLDLPLQQNLLFDPSQWLYPLGLALVDGILSAYTLPEILVLQSIWYCSSGCMRNAIQTSSTDAPLCPNCSRPMSEYQKLRVTENYRLLAILPSACAQTPRTVNRIFRPILVRVRAHTYDCDLKLGANYLPVQLIDFLRADSAQPNPSQPTSLRSAVVSPIVSFYKSSQATSSADPQQEKLSKATVNQNVNFIATDEDFPAVGAVRRKQKPKPKPVQAPFIEPAESRPALQPVAPAQDNSQRISGGVQVQQSSSGKSFDKQQVVNKWLKSVQQPFVKSQQLQTPYRTSGFTQSGCKSAPAAASQEQSPVQKVNKPPTPVASPSPSPIPSAMPSPSPTVARPEQKSPVTQSAPCPPNVSVSLPVGNVVPTAPEIRSMSGDDARVAVPINEPQSAQPTSRQMRRKERRMQREQGTSAQSSSREHRGLPAQLPEELLSPSSPGTENAPVDDDVSFMQELEQALADNSMPPESQLPLEGIAAHSTLNWNANEFCPNPNPVVIKNSRISERRRRQRFHRTLKPDALFELVSLPFEGLSPLQPEPQLQLQSQLTGSSQAPRATYTLSSSYSEASSAPVIARGSRVQPLPPMQHNSNYDNQSVFRLSSLPSTGIGTDGISGLPSTGIGTTGNSSLPSAGIRTTGNSSHNRSRSSRSGSTNTLSSASVRTVDGPNDASDNMLHSRPLLDMDPASQQTEAFLFLEPTNIDLSPKLAADKATNERNRGPRHLIFVKSDSPQRRNIEIDLNFMPPSIKKLYSLICAKYSDYAFVYALSAQLSQEFVPMECYVYLKMALLCSLASLEPDEMRPPISLCVICSDSYMANLMLHQVGQLAPRFIGPHEGCQEPVQHSALSLRHKWVMASPLLLAQQGVYYAGDWNCLTRAQSEELEKCIENGSVPVPQLQSEQPLEAAIWTYWQPENAANQATAFAKLCPIFGLPVHMGDQESNTLWDFVLNQHQSDMPEEIHDAFNIPKDDIRTMLTFLHQRQVTFTVEAEQLLQKYYVVSRIEQPTAFSSKTYIVLKQFAESIAKLSMRLDVLEADVAVAIFHSENFVRSIFGVGDFPPPAVVNLKVISRVDPYMNEFARWLYQYLDRYEDNMNDGGDDDKAQPKRQRLDSS</sequence>
<feature type="region of interest" description="Disordered" evidence="1">
    <location>
        <begin position="422"/>
        <end position="572"/>
    </location>
</feature>
<evidence type="ECO:0000313" key="3">
    <source>
        <dbReference type="Proteomes" id="UP000295192"/>
    </source>
</evidence>
<reference evidence="2 3" key="1">
    <citation type="journal article" date="2019" name="J. Hered.">
        <title>An Improved Genome Assembly for Drosophila navojoa, the Basal Species in the mojavensis Cluster.</title>
        <authorList>
            <person name="Vanderlinde T."/>
            <person name="Dupim E.G."/>
            <person name="Nazario-Yepiz N.O."/>
            <person name="Carvalho A.B."/>
        </authorList>
    </citation>
    <scope>NUCLEOTIDE SEQUENCE [LARGE SCALE GENOMIC DNA]</scope>
    <source>
        <strain evidence="2">Navoj_Jal97</strain>
        <tissue evidence="2">Whole organism</tissue>
    </source>
</reference>
<feature type="compositionally biased region" description="Low complexity" evidence="1">
    <location>
        <begin position="444"/>
        <end position="455"/>
    </location>
</feature>
<dbReference type="STRING" id="7232.A0A484B1A9"/>
<feature type="region of interest" description="Disordered" evidence="1">
    <location>
        <begin position="350"/>
        <end position="405"/>
    </location>
</feature>
<feature type="region of interest" description="Disordered" evidence="1">
    <location>
        <begin position="1"/>
        <end position="33"/>
    </location>
</feature>
<organism evidence="2 3">
    <name type="scientific">Drosophila navojoa</name>
    <name type="common">Fruit fly</name>
    <dbReference type="NCBI Taxonomy" id="7232"/>
    <lineage>
        <taxon>Eukaryota</taxon>
        <taxon>Metazoa</taxon>
        <taxon>Ecdysozoa</taxon>
        <taxon>Arthropoda</taxon>
        <taxon>Hexapoda</taxon>
        <taxon>Insecta</taxon>
        <taxon>Pterygota</taxon>
        <taxon>Neoptera</taxon>
        <taxon>Endopterygota</taxon>
        <taxon>Diptera</taxon>
        <taxon>Brachycera</taxon>
        <taxon>Muscomorpha</taxon>
        <taxon>Ephydroidea</taxon>
        <taxon>Drosophilidae</taxon>
        <taxon>Drosophila</taxon>
    </lineage>
</organism>
<evidence type="ECO:0000313" key="2">
    <source>
        <dbReference type="EMBL" id="TDG42454.1"/>
    </source>
</evidence>
<feature type="compositionally biased region" description="Low complexity" evidence="1">
    <location>
        <begin position="781"/>
        <end position="806"/>
    </location>
</feature>
<proteinExistence type="predicted"/>
<dbReference type="OrthoDB" id="2015372at2759"/>
<dbReference type="EMBL" id="LSRL02000231">
    <property type="protein sequence ID" value="TDG42454.1"/>
    <property type="molecule type" value="Genomic_DNA"/>
</dbReference>
<gene>
    <name evidence="2" type="ORF">AWZ03_011133</name>
</gene>
<evidence type="ECO:0000256" key="1">
    <source>
        <dbReference type="SAM" id="MobiDB-lite"/>
    </source>
</evidence>
<comment type="caution">
    <text evidence="2">The sequence shown here is derived from an EMBL/GenBank/DDBJ whole genome shotgun (WGS) entry which is preliminary data.</text>
</comment>
<feature type="compositionally biased region" description="Polar residues" evidence="1">
    <location>
        <begin position="762"/>
        <end position="776"/>
    </location>
</feature>
<dbReference type="OMA" id="SRIDPYM"/>
<name>A0A484B1A9_DRONA</name>
<feature type="compositionally biased region" description="Polar residues" evidence="1">
    <location>
        <begin position="1"/>
        <end position="28"/>
    </location>
</feature>
<feature type="compositionally biased region" description="Pro residues" evidence="1">
    <location>
        <begin position="462"/>
        <end position="482"/>
    </location>
</feature>
<dbReference type="Proteomes" id="UP000295192">
    <property type="component" value="Unassembled WGS sequence"/>
</dbReference>